<dbReference type="GO" id="GO:0046914">
    <property type="term" value="F:transition metal ion binding"/>
    <property type="evidence" value="ECO:0007669"/>
    <property type="project" value="InterPro"/>
</dbReference>
<dbReference type="InterPro" id="IPR052713">
    <property type="entry name" value="FeoA"/>
</dbReference>
<dbReference type="InterPro" id="IPR007167">
    <property type="entry name" value="Fe-transptr_FeoA-like"/>
</dbReference>
<name>A0AAE9XCW2_9ENTE</name>
<dbReference type="SUPFAM" id="SSF50037">
    <property type="entry name" value="C-terminal domain of transcriptional repressors"/>
    <property type="match status" value="2"/>
</dbReference>
<feature type="domain" description="Ferrous iron transporter FeoA-like" evidence="2">
    <location>
        <begin position="83"/>
        <end position="155"/>
    </location>
</feature>
<dbReference type="Pfam" id="PF04023">
    <property type="entry name" value="FeoA"/>
    <property type="match status" value="2"/>
</dbReference>
<keyword evidence="1" id="KW-0408">Iron</keyword>
<dbReference type="EMBL" id="CP116507">
    <property type="protein sequence ID" value="WCG21853.1"/>
    <property type="molecule type" value="Genomic_DNA"/>
</dbReference>
<dbReference type="InterPro" id="IPR008988">
    <property type="entry name" value="Transcriptional_repressor_C"/>
</dbReference>
<gene>
    <name evidence="3" type="ORF">PML95_05440</name>
</gene>
<organism evidence="3 4">
    <name type="scientific">Vagococcus lutrae</name>
    <dbReference type="NCBI Taxonomy" id="81947"/>
    <lineage>
        <taxon>Bacteria</taxon>
        <taxon>Bacillati</taxon>
        <taxon>Bacillota</taxon>
        <taxon>Bacilli</taxon>
        <taxon>Lactobacillales</taxon>
        <taxon>Enterococcaceae</taxon>
        <taxon>Vagococcus</taxon>
    </lineage>
</organism>
<reference evidence="3" key="1">
    <citation type="submission" date="2023-01" db="EMBL/GenBank/DDBJ databases">
        <title>Oxazolidinone resistance genes in florfenicol resistant enterococci from beef cattle and veal calves at slaughter.</title>
        <authorList>
            <person name="Biggel M."/>
        </authorList>
    </citation>
    <scope>NUCLEOTIDE SEQUENCE</scope>
    <source>
        <strain evidence="3">K204-1</strain>
    </source>
</reference>
<evidence type="ECO:0000259" key="2">
    <source>
        <dbReference type="SMART" id="SM00899"/>
    </source>
</evidence>
<dbReference type="Proteomes" id="UP001179600">
    <property type="component" value="Chromosome"/>
</dbReference>
<dbReference type="AlphaFoldDB" id="A0AAE9XCW2"/>
<dbReference type="PANTHER" id="PTHR42954">
    <property type="entry name" value="FE(2+) TRANSPORT PROTEIN A"/>
    <property type="match status" value="1"/>
</dbReference>
<sequence length="156" mass="17480">MIKLTECRLNHVYEFVSFEGTRHYQRHLRHLGLRVGTPVIVLKNDVTQPLILSFKGTKIGLDQDLAANIRVCEADIEETGHLKKLSDIEIGKIVQVVDFSVEGAVKRRLMDMGMTKGTALKIKSFAPLGDPIEINLRGYDLSLRKAEAALIIVKEV</sequence>
<dbReference type="Gene3D" id="2.30.30.90">
    <property type="match status" value="2"/>
</dbReference>
<evidence type="ECO:0000313" key="4">
    <source>
        <dbReference type="Proteomes" id="UP001179600"/>
    </source>
</evidence>
<protein>
    <submittedName>
        <fullName evidence="3">Ferrous iron transport protein A</fullName>
    </submittedName>
</protein>
<proteinExistence type="predicted"/>
<evidence type="ECO:0000256" key="1">
    <source>
        <dbReference type="ARBA" id="ARBA00023004"/>
    </source>
</evidence>
<evidence type="ECO:0000313" key="3">
    <source>
        <dbReference type="EMBL" id="WCG21853.1"/>
    </source>
</evidence>
<dbReference type="InterPro" id="IPR038157">
    <property type="entry name" value="FeoA_core_dom"/>
</dbReference>
<dbReference type="PANTHER" id="PTHR42954:SF2">
    <property type="entry name" value="FE(2+) TRANSPORT PROTEIN A"/>
    <property type="match status" value="1"/>
</dbReference>
<accession>A0AAE9XCW2</accession>
<dbReference type="RefSeq" id="WP_272163002.1">
    <property type="nucleotide sequence ID" value="NZ_CP116507.1"/>
</dbReference>
<dbReference type="SMART" id="SM00899">
    <property type="entry name" value="FeoA"/>
    <property type="match status" value="2"/>
</dbReference>
<feature type="domain" description="Ferrous iron transporter FeoA-like" evidence="2">
    <location>
        <begin position="2"/>
        <end position="73"/>
    </location>
</feature>